<keyword evidence="7" id="KW-1185">Reference proteome</keyword>
<dbReference type="InterPro" id="IPR051813">
    <property type="entry name" value="HepT_RNase_toxin"/>
</dbReference>
<dbReference type="PANTHER" id="PTHR34139">
    <property type="entry name" value="UPF0331 PROTEIN MJ0127"/>
    <property type="match status" value="1"/>
</dbReference>
<dbReference type="Proteomes" id="UP000479756">
    <property type="component" value="Unassembled WGS sequence"/>
</dbReference>
<proteinExistence type="predicted"/>
<dbReference type="PANTHER" id="PTHR34139:SF1">
    <property type="entry name" value="RNASE MJ1380-RELATED"/>
    <property type="match status" value="1"/>
</dbReference>
<evidence type="ECO:0000256" key="1">
    <source>
        <dbReference type="ARBA" id="ARBA00022553"/>
    </source>
</evidence>
<keyword evidence="4" id="KW-0547">Nucleotide-binding</keyword>
<evidence type="ECO:0000256" key="2">
    <source>
        <dbReference type="ARBA" id="ARBA00022649"/>
    </source>
</evidence>
<sequence>MTRSARDRLLDIREACDAIGSYLVRAESDDQMAFDAIRVRLIEIGEAVKDIEPAVLSSEPTIPWAEIARMRDQLTHRYFDTAHSIVRATAAGDIPQLAESVIRLLERIDARQSSENTAH</sequence>
<keyword evidence="2" id="KW-1277">Toxin-antitoxin system</keyword>
<dbReference type="AlphaFoldDB" id="A0A7C9TPL4"/>
<protein>
    <submittedName>
        <fullName evidence="6">DUF86 domain-containing protein</fullName>
    </submittedName>
</protein>
<dbReference type="RefSeq" id="WP_163472405.1">
    <property type="nucleotide sequence ID" value="NZ_JAAGWZ010000001.1"/>
</dbReference>
<evidence type="ECO:0000313" key="7">
    <source>
        <dbReference type="Proteomes" id="UP000479756"/>
    </source>
</evidence>
<gene>
    <name evidence="6" type="ORF">G3T37_05445</name>
</gene>
<evidence type="ECO:0000256" key="5">
    <source>
        <dbReference type="ARBA" id="ARBA00022801"/>
    </source>
</evidence>
<evidence type="ECO:0000256" key="3">
    <source>
        <dbReference type="ARBA" id="ARBA00022722"/>
    </source>
</evidence>
<dbReference type="EMBL" id="JAAGWZ010000001">
    <property type="protein sequence ID" value="NEM90796.1"/>
    <property type="molecule type" value="Genomic_DNA"/>
</dbReference>
<dbReference type="GO" id="GO:0110001">
    <property type="term" value="C:toxin-antitoxin complex"/>
    <property type="evidence" value="ECO:0007669"/>
    <property type="project" value="InterPro"/>
</dbReference>
<dbReference type="GO" id="GO:0004540">
    <property type="term" value="F:RNA nuclease activity"/>
    <property type="evidence" value="ECO:0007669"/>
    <property type="project" value="InterPro"/>
</dbReference>
<keyword evidence="1" id="KW-0597">Phosphoprotein</keyword>
<dbReference type="InterPro" id="IPR008201">
    <property type="entry name" value="HepT-like"/>
</dbReference>
<name>A0A7C9TPL4_9MICO</name>
<dbReference type="Pfam" id="PF01934">
    <property type="entry name" value="HepT-like"/>
    <property type="match status" value="1"/>
</dbReference>
<accession>A0A7C9TPL4</accession>
<organism evidence="6 7">
    <name type="scientific">Galbitalea soli</name>
    <dbReference type="NCBI Taxonomy" id="1268042"/>
    <lineage>
        <taxon>Bacteria</taxon>
        <taxon>Bacillati</taxon>
        <taxon>Actinomycetota</taxon>
        <taxon>Actinomycetes</taxon>
        <taxon>Micrococcales</taxon>
        <taxon>Microbacteriaceae</taxon>
        <taxon>Galbitalea</taxon>
    </lineage>
</organism>
<reference evidence="6 7" key="1">
    <citation type="journal article" date="2014" name="Int. J. Syst. Evol. Microbiol.">
        <title>Description of Galbitalea soli gen. nov., sp. nov., and Frondihabitans sucicola sp. nov.</title>
        <authorList>
            <person name="Kim S.J."/>
            <person name="Lim J.M."/>
            <person name="Ahn J.H."/>
            <person name="Weon H.Y."/>
            <person name="Hamada M."/>
            <person name="Suzuki K."/>
            <person name="Ahn T.Y."/>
            <person name="Kwon S.W."/>
        </authorList>
    </citation>
    <scope>NUCLEOTIDE SEQUENCE [LARGE SCALE GENOMIC DNA]</scope>
    <source>
        <strain evidence="6 7">NBRC 108727</strain>
    </source>
</reference>
<dbReference type="GO" id="GO:0000166">
    <property type="term" value="F:nucleotide binding"/>
    <property type="evidence" value="ECO:0007669"/>
    <property type="project" value="UniProtKB-KW"/>
</dbReference>
<keyword evidence="5" id="KW-0378">Hydrolase</keyword>
<keyword evidence="3" id="KW-0540">Nuclease</keyword>
<dbReference type="GO" id="GO:0016787">
    <property type="term" value="F:hydrolase activity"/>
    <property type="evidence" value="ECO:0007669"/>
    <property type="project" value="UniProtKB-KW"/>
</dbReference>
<comment type="caution">
    <text evidence="6">The sequence shown here is derived from an EMBL/GenBank/DDBJ whole genome shotgun (WGS) entry which is preliminary data.</text>
</comment>
<evidence type="ECO:0000313" key="6">
    <source>
        <dbReference type="EMBL" id="NEM90796.1"/>
    </source>
</evidence>
<evidence type="ECO:0000256" key="4">
    <source>
        <dbReference type="ARBA" id="ARBA00022741"/>
    </source>
</evidence>